<dbReference type="EMBL" id="CM029050">
    <property type="protein sequence ID" value="KAG2569371.1"/>
    <property type="molecule type" value="Genomic_DNA"/>
</dbReference>
<evidence type="ECO:0000313" key="2">
    <source>
        <dbReference type="EMBL" id="KAG2569371.1"/>
    </source>
</evidence>
<proteinExistence type="predicted"/>
<evidence type="ECO:0000313" key="3">
    <source>
        <dbReference type="Proteomes" id="UP000823388"/>
    </source>
</evidence>
<accession>A0A8T0Q3E3</accession>
<evidence type="ECO:0000256" key="1">
    <source>
        <dbReference type="SAM" id="MobiDB-lite"/>
    </source>
</evidence>
<dbReference type="InterPro" id="IPR045056">
    <property type="entry name" value="Nop56/Nop58"/>
</dbReference>
<dbReference type="Proteomes" id="UP000823388">
    <property type="component" value="Chromosome 7N"/>
</dbReference>
<protein>
    <recommendedName>
        <fullName evidence="4">Nucleolar protein 58/56 N-terminal domain-containing protein</fullName>
    </recommendedName>
</protein>
<dbReference type="GO" id="GO:0031428">
    <property type="term" value="C:box C/D methylation guide snoRNP complex"/>
    <property type="evidence" value="ECO:0007669"/>
    <property type="project" value="InterPro"/>
</dbReference>
<dbReference type="PANTHER" id="PTHR10894">
    <property type="entry name" value="NUCLEOLAR PROTEIN 5 NUCLEOLAR PROTEIN NOP5 NOP58"/>
    <property type="match status" value="1"/>
</dbReference>
<dbReference type="AlphaFoldDB" id="A0A8T0Q3E3"/>
<dbReference type="PANTHER" id="PTHR10894:SF24">
    <property type="entry name" value="OS02G0511800 PROTEIN"/>
    <property type="match status" value="1"/>
</dbReference>
<organism evidence="2 3">
    <name type="scientific">Panicum virgatum</name>
    <name type="common">Blackwell switchgrass</name>
    <dbReference type="NCBI Taxonomy" id="38727"/>
    <lineage>
        <taxon>Eukaryota</taxon>
        <taxon>Viridiplantae</taxon>
        <taxon>Streptophyta</taxon>
        <taxon>Embryophyta</taxon>
        <taxon>Tracheophyta</taxon>
        <taxon>Spermatophyta</taxon>
        <taxon>Magnoliopsida</taxon>
        <taxon>Liliopsida</taxon>
        <taxon>Poales</taxon>
        <taxon>Poaceae</taxon>
        <taxon>PACMAD clade</taxon>
        <taxon>Panicoideae</taxon>
        <taxon>Panicodae</taxon>
        <taxon>Paniceae</taxon>
        <taxon>Panicinae</taxon>
        <taxon>Panicum</taxon>
        <taxon>Panicum sect. Hiantes</taxon>
    </lineage>
</organism>
<reference evidence="2" key="1">
    <citation type="submission" date="2020-05" db="EMBL/GenBank/DDBJ databases">
        <title>WGS assembly of Panicum virgatum.</title>
        <authorList>
            <person name="Lovell J.T."/>
            <person name="Jenkins J."/>
            <person name="Shu S."/>
            <person name="Juenger T.E."/>
            <person name="Schmutz J."/>
        </authorList>
    </citation>
    <scope>NUCLEOTIDE SEQUENCE</scope>
    <source>
        <strain evidence="2">AP13</strain>
    </source>
</reference>
<keyword evidence="3" id="KW-1185">Reference proteome</keyword>
<comment type="caution">
    <text evidence="2">The sequence shown here is derived from an EMBL/GenBank/DDBJ whole genome shotgun (WGS) entry which is preliminary data.</text>
</comment>
<dbReference type="GO" id="GO:0032040">
    <property type="term" value="C:small-subunit processome"/>
    <property type="evidence" value="ECO:0007669"/>
    <property type="project" value="InterPro"/>
</dbReference>
<evidence type="ECO:0008006" key="4">
    <source>
        <dbReference type="Google" id="ProtNLM"/>
    </source>
</evidence>
<feature type="compositionally biased region" description="Polar residues" evidence="1">
    <location>
        <begin position="1"/>
        <end position="11"/>
    </location>
</feature>
<name>A0A8T0Q3E3_PANVG</name>
<gene>
    <name evidence="2" type="ORF">PVAP13_7NG411500</name>
</gene>
<feature type="region of interest" description="Disordered" evidence="1">
    <location>
        <begin position="1"/>
        <end position="65"/>
    </location>
</feature>
<sequence length="266" mass="29818">MSHAGSRQSTSTEREVRSSPQAQSASALGRARKRQGHSCARELVAGSGEPTSTAREARPSPPAPSAAVLADRLGHNGIILLLFETPSGFAIFKYYGVQLFLPNAKENIWSKFINNDKTRLFIWLKEFRTFNDKSKVINHTGISTHLTEMIKKWHLPGQKLAVGKLEYKKAIEARLKIPCLFNDEVLEVMWGLNNLMRSLIPEETSELTEEDRLQMSYGMKTVLDRYGFHDFKPEMVNERICRGAANHSRVAEGTRPSPEGVYSGVS</sequence>
<dbReference type="GO" id="GO:0030515">
    <property type="term" value="F:snoRNA binding"/>
    <property type="evidence" value="ECO:0007669"/>
    <property type="project" value="InterPro"/>
</dbReference>